<dbReference type="InterPro" id="IPR029058">
    <property type="entry name" value="AB_hydrolase_fold"/>
</dbReference>
<name>A0AA43U8V2_9ACTN</name>
<keyword evidence="2" id="KW-1185">Reference proteome</keyword>
<evidence type="ECO:0008006" key="3">
    <source>
        <dbReference type="Google" id="ProtNLM"/>
    </source>
</evidence>
<accession>A0AA43U8V2</accession>
<evidence type="ECO:0000313" key="1">
    <source>
        <dbReference type="EMBL" id="MDO4841560.1"/>
    </source>
</evidence>
<reference evidence="1" key="1">
    <citation type="submission" date="2023-07" db="EMBL/GenBank/DDBJ databases">
        <title>Between Cages and Wild: Unraveling the Impact of Captivity on Animal Microbiomes and Antimicrobial Resistance.</title>
        <authorList>
            <person name="Schmartz G.P."/>
            <person name="Rehner J."/>
            <person name="Schuff M.J."/>
            <person name="Becker S.L."/>
            <person name="Kravczyk M."/>
            <person name="Gurevich A."/>
            <person name="Francke R."/>
            <person name="Mueller R."/>
            <person name="Keller V."/>
            <person name="Keller A."/>
        </authorList>
    </citation>
    <scope>NUCLEOTIDE SEQUENCE</scope>
    <source>
        <strain evidence="1">S12M_St_49</strain>
    </source>
</reference>
<dbReference type="EMBL" id="JAUMVS010000027">
    <property type="protein sequence ID" value="MDO4841560.1"/>
    <property type="molecule type" value="Genomic_DNA"/>
</dbReference>
<dbReference type="Proteomes" id="UP001168575">
    <property type="component" value="Unassembled WGS sequence"/>
</dbReference>
<proteinExistence type="predicted"/>
<comment type="caution">
    <text evidence="1">The sequence shown here is derived from an EMBL/GenBank/DDBJ whole genome shotgun (WGS) entry which is preliminary data.</text>
</comment>
<dbReference type="AlphaFoldDB" id="A0AA43U8V2"/>
<sequence length="223" mass="25578">MQDDYFFVLPTLSAFCDSETYISKKDELAQLESFLAENDIDELEMVLGSSIGVEIAMEFISSGAHEFNHGFIDGGMFAKIGGLARKMLAPVLYKTIGKIDKTNGDSLKEIFWTDEDEIKPYFVEAARNLDKDSMNNMMKDMLTKDAYPKLSPATQQKMVFEFGTSEDHFKYRKDVMRSYPNAAFPVFKKYDHMQYQIEDPEGFAQMLRTIIETGEMPKLPMLR</sequence>
<dbReference type="SUPFAM" id="SSF53474">
    <property type="entry name" value="alpha/beta-Hydrolases"/>
    <property type="match status" value="1"/>
</dbReference>
<organism evidence="1 2">
    <name type="scientific">Phoenicibacter congonensis</name>
    <dbReference type="NCBI Taxonomy" id="1944646"/>
    <lineage>
        <taxon>Bacteria</taxon>
        <taxon>Bacillati</taxon>
        <taxon>Actinomycetota</taxon>
        <taxon>Coriobacteriia</taxon>
        <taxon>Eggerthellales</taxon>
        <taxon>Eggerthellaceae</taxon>
        <taxon>Phoenicibacter</taxon>
    </lineage>
</organism>
<evidence type="ECO:0000313" key="2">
    <source>
        <dbReference type="Proteomes" id="UP001168575"/>
    </source>
</evidence>
<dbReference type="Gene3D" id="3.40.50.1820">
    <property type="entry name" value="alpha/beta hydrolase"/>
    <property type="match status" value="1"/>
</dbReference>
<protein>
    <recommendedName>
        <fullName evidence="3">Alpha/beta hydrolase</fullName>
    </recommendedName>
</protein>
<gene>
    <name evidence="1" type="ORF">Q3982_02660</name>
</gene>